<evidence type="ECO:0000313" key="4">
    <source>
        <dbReference type="Proteomes" id="UP000243924"/>
    </source>
</evidence>
<feature type="domain" description="IPT/TIG" evidence="2">
    <location>
        <begin position="295"/>
        <end position="363"/>
    </location>
</feature>
<dbReference type="Proteomes" id="UP000243924">
    <property type="component" value="Chromosome I"/>
</dbReference>
<proteinExistence type="predicted"/>
<gene>
    <name evidence="3" type="ORF">SAMN05216210_2686</name>
</gene>
<dbReference type="Gene3D" id="2.60.40.10">
    <property type="entry name" value="Immunoglobulins"/>
    <property type="match status" value="1"/>
</dbReference>
<dbReference type="InterPro" id="IPR013783">
    <property type="entry name" value="Ig-like_fold"/>
</dbReference>
<keyword evidence="4" id="KW-1185">Reference proteome</keyword>
<feature type="transmembrane region" description="Helical" evidence="1">
    <location>
        <begin position="66"/>
        <end position="82"/>
    </location>
</feature>
<dbReference type="AlphaFoldDB" id="A0A1H2H0I4"/>
<dbReference type="NCBIfam" id="NF033207">
    <property type="entry name" value="midcut_by_XrtH"/>
    <property type="match status" value="1"/>
</dbReference>
<dbReference type="RefSeq" id="WP_157719203.1">
    <property type="nucleotide sequence ID" value="NZ_LT629787.1"/>
</dbReference>
<dbReference type="InterPro" id="IPR014756">
    <property type="entry name" value="Ig_E-set"/>
</dbReference>
<evidence type="ECO:0000259" key="2">
    <source>
        <dbReference type="Pfam" id="PF01833"/>
    </source>
</evidence>
<accession>A0A1H2H0I4</accession>
<dbReference type="Pfam" id="PF01833">
    <property type="entry name" value="TIG"/>
    <property type="match status" value="1"/>
</dbReference>
<keyword evidence="1" id="KW-1133">Transmembrane helix</keyword>
<evidence type="ECO:0000313" key="3">
    <source>
        <dbReference type="EMBL" id="SDU25356.1"/>
    </source>
</evidence>
<dbReference type="SUPFAM" id="SSF81296">
    <property type="entry name" value="E set domains"/>
    <property type="match status" value="1"/>
</dbReference>
<feature type="transmembrane region" description="Helical" evidence="1">
    <location>
        <begin position="40"/>
        <end position="59"/>
    </location>
</feature>
<dbReference type="STRING" id="1434072.SAMN05216210_2686"/>
<organism evidence="3 4">
    <name type="scientific">Halopseudomonas salegens</name>
    <dbReference type="NCBI Taxonomy" id="1434072"/>
    <lineage>
        <taxon>Bacteria</taxon>
        <taxon>Pseudomonadati</taxon>
        <taxon>Pseudomonadota</taxon>
        <taxon>Gammaproteobacteria</taxon>
        <taxon>Pseudomonadales</taxon>
        <taxon>Pseudomonadaceae</taxon>
        <taxon>Halopseudomonas</taxon>
    </lineage>
</organism>
<keyword evidence="1" id="KW-0472">Membrane</keyword>
<protein>
    <submittedName>
        <fullName evidence="3">IPT/TIG domain-containing protein</fullName>
    </submittedName>
</protein>
<evidence type="ECO:0000256" key="1">
    <source>
        <dbReference type="SAM" id="Phobius"/>
    </source>
</evidence>
<dbReference type="InterPro" id="IPR002909">
    <property type="entry name" value="IPT_dom"/>
</dbReference>
<dbReference type="EMBL" id="LT629787">
    <property type="protein sequence ID" value="SDU25356.1"/>
    <property type="molecule type" value="Genomic_DNA"/>
</dbReference>
<dbReference type="OrthoDB" id="5410062at2"/>
<sequence length="544" mass="54514">MESGRLLHRGVGAFMLVLAGPVFAQSITTGAEPTPIPVSSPVALVLMAVLLLALALWILRTGRRQRTLMSLLLVGAVVAATWQSPALRAQLLAAFTNPAGETLPIPVVQIPAGGDVAGFELADFSNDSGVPLLIVSLDPPVLEDCFPGGLSGNLLPAGGGGGASPGACTGVLADGASCRVDVDSICRAAAEAGLAMLELSGSPLTLTFNGSAAAMTITNTSSQVTASNIAANLTGSALDGTVSETGNTCATVAPGSSCTLTFTPGNAVVPATDLTISGDNTNTLTATIEVQSGSTLTAINPTLGTASGGTGITLTGTGLTGATGITFDGVAATSVNVVNSTVVTAVTPVHAAGVVDVVIDTPAGPASLVDGYTFEPTAVGQIAFGGTIAALNGGFENLIAAAADNSTGIEWGGYGTAVGVVAQSDSDGASNTAAIVVALGNNGGTPYAAQQCNDFEVDSQGNTPCQVGNACYDDWFLPSRDQLNALYTSRVAIGGFSEGFYWSSSEFSVDPALSSWAQFFVDGNSFINLKYLSNRTRCVRAFTP</sequence>
<name>A0A1H2H0I4_9GAMM</name>
<reference evidence="4" key="1">
    <citation type="submission" date="2016-10" db="EMBL/GenBank/DDBJ databases">
        <authorList>
            <person name="Varghese N."/>
            <person name="Submissions S."/>
        </authorList>
    </citation>
    <scope>NUCLEOTIDE SEQUENCE [LARGE SCALE GENOMIC DNA]</scope>
    <source>
        <strain evidence="4">CECT 8338</strain>
    </source>
</reference>
<keyword evidence="1" id="KW-0812">Transmembrane</keyword>